<name>G5ASC2_HETGA</name>
<evidence type="ECO:0000256" key="14">
    <source>
        <dbReference type="ARBA" id="ARBA00047885"/>
    </source>
</evidence>
<evidence type="ECO:0000256" key="4">
    <source>
        <dbReference type="ARBA" id="ARBA00022679"/>
    </source>
</evidence>
<dbReference type="InParanoid" id="G5ASC2"/>
<evidence type="ECO:0000256" key="3">
    <source>
        <dbReference type="ARBA" id="ARBA00022603"/>
    </source>
</evidence>
<comment type="similarity">
    <text evidence="2">Belongs to the methyltransferase superfamily. NTM1 family.</text>
</comment>
<dbReference type="AlphaFoldDB" id="G5ASC2"/>
<evidence type="ECO:0000256" key="12">
    <source>
        <dbReference type="ARBA" id="ARBA00046023"/>
    </source>
</evidence>
<reference evidence="16 17" key="1">
    <citation type="journal article" date="2011" name="Nature">
        <title>Genome sequencing reveals insights into physiology and longevity of the naked mole rat.</title>
        <authorList>
            <person name="Kim E.B."/>
            <person name="Fang X."/>
            <person name="Fushan A.A."/>
            <person name="Huang Z."/>
            <person name="Lobanov A.V."/>
            <person name="Han L."/>
            <person name="Marino S.M."/>
            <person name="Sun X."/>
            <person name="Turanov A.A."/>
            <person name="Yang P."/>
            <person name="Yim S.H."/>
            <person name="Zhao X."/>
            <person name="Kasaikina M.V."/>
            <person name="Stoletzki N."/>
            <person name="Peng C."/>
            <person name="Polak P."/>
            <person name="Xiong Z."/>
            <person name="Kiezun A."/>
            <person name="Zhu Y."/>
            <person name="Chen Y."/>
            <person name="Kryukov G.V."/>
            <person name="Zhang Q."/>
            <person name="Peshkin L."/>
            <person name="Yang L."/>
            <person name="Bronson R.T."/>
            <person name="Buffenstein R."/>
            <person name="Wang B."/>
            <person name="Han C."/>
            <person name="Li Q."/>
            <person name="Chen L."/>
            <person name="Zhao W."/>
            <person name="Sunyaev S.R."/>
            <person name="Park T.J."/>
            <person name="Zhang G."/>
            <person name="Wang J."/>
            <person name="Gladyshev V.N."/>
        </authorList>
    </citation>
    <scope>NUCLEOTIDE SEQUENCE [LARGE SCALE GENOMIC DNA]</scope>
</reference>
<keyword evidence="6" id="KW-0539">Nucleus</keyword>
<comment type="catalytic activity">
    <reaction evidence="13">
        <text>N-terminal L-seryl-L-prolyl-L-lysyl-[protein] + 3 S-adenosyl-L-methionine = N-terminal N,N,N-trimethyl-L-seryl-L-prolyl-L-lysyl-[protein] + 3 S-adenosyl-L-homocysteine + 3 H(+)</text>
        <dbReference type="Rhea" id="RHEA:54724"/>
        <dbReference type="Rhea" id="RHEA-COMP:13789"/>
        <dbReference type="Rhea" id="RHEA-COMP:13973"/>
        <dbReference type="ChEBI" id="CHEBI:15378"/>
        <dbReference type="ChEBI" id="CHEBI:57856"/>
        <dbReference type="ChEBI" id="CHEBI:59789"/>
        <dbReference type="ChEBI" id="CHEBI:138061"/>
        <dbReference type="ChEBI" id="CHEBI:138317"/>
        <dbReference type="EC" id="2.1.1.244"/>
    </reaction>
</comment>
<comment type="function">
    <text evidence="12">Distributive alpha-N-methyltransferase that methylates the N-terminus of target proteins containing the N-terminal motif [Ala/Gly/Pro/Ser]-Pro-Lys when the initiator Met is cleaved. Specifically catalyzes mono-, di- or tri-methylation of the exposed alpha-amino group of the Ala, Gly or Ser residue in the [Ala/Gly/Ser]-Pro-Lys motif and mono- or di-methylation of Pro in the Pro-Pro-Lys motif. Some of the substrates may be primed by NTMT2-mediated monomethylation. Catalyzes the trimethylation of the N-terminal Gly in CENPA (after removal of Met-1). Responsible for the N-terminal methylation of KLHL31, MYL2, MYL3, RB1, RCC1, RPL23A and SET. Required during mitosis for normal bipolar spindle formation and chromosome segregation via its action on RCC1.</text>
</comment>
<dbReference type="CDD" id="cd02440">
    <property type="entry name" value="AdoMet_MTases"/>
    <property type="match status" value="1"/>
</dbReference>
<dbReference type="Gene3D" id="3.40.50.150">
    <property type="entry name" value="Vaccinia Virus protein VP39"/>
    <property type="match status" value="2"/>
</dbReference>
<evidence type="ECO:0000256" key="2">
    <source>
        <dbReference type="ARBA" id="ARBA00009059"/>
    </source>
</evidence>
<dbReference type="FunFam" id="3.40.50.150:FF:000025">
    <property type="entry name" value="N-terminal Xaa-Pro-Lys N-methyltransferase 1"/>
    <property type="match status" value="1"/>
</dbReference>
<evidence type="ECO:0000256" key="7">
    <source>
        <dbReference type="ARBA" id="ARBA00039112"/>
    </source>
</evidence>
<evidence type="ECO:0000256" key="10">
    <source>
        <dbReference type="ARBA" id="ARBA00041385"/>
    </source>
</evidence>
<dbReference type="STRING" id="10181.G5ASC2"/>
<evidence type="ECO:0000256" key="5">
    <source>
        <dbReference type="ARBA" id="ARBA00022691"/>
    </source>
</evidence>
<dbReference type="EC" id="2.1.1.244" evidence="7"/>
<evidence type="ECO:0000313" key="17">
    <source>
        <dbReference type="Proteomes" id="UP000006813"/>
    </source>
</evidence>
<keyword evidence="4 16" id="KW-0808">Transferase</keyword>
<evidence type="ECO:0000256" key="1">
    <source>
        <dbReference type="ARBA" id="ARBA00004123"/>
    </source>
</evidence>
<dbReference type="GO" id="GO:0005737">
    <property type="term" value="C:cytoplasm"/>
    <property type="evidence" value="ECO:0007669"/>
    <property type="project" value="TreeGrafter"/>
</dbReference>
<keyword evidence="3 16" id="KW-0489">Methyltransferase</keyword>
<dbReference type="SUPFAM" id="SSF53335">
    <property type="entry name" value="S-adenosyl-L-methionine-dependent methyltransferases"/>
    <property type="match status" value="1"/>
</dbReference>
<dbReference type="InterPro" id="IPR008576">
    <property type="entry name" value="MeTrfase_NTM1"/>
</dbReference>
<accession>G5ASC2</accession>
<dbReference type="Pfam" id="PF05891">
    <property type="entry name" value="Methyltransf_PK"/>
    <property type="match status" value="2"/>
</dbReference>
<evidence type="ECO:0000256" key="6">
    <source>
        <dbReference type="ARBA" id="ARBA00023242"/>
    </source>
</evidence>
<comment type="catalytic activity">
    <reaction evidence="15">
        <text>N-terminal L-alanyl-L-prolyl-L-lysyl-[protein] + 3 S-adenosyl-L-methionine = N-terminal N,N,N-trimethyl-L-alanyl-L-prolyl-L-lysyl-[protein] + 3 S-adenosyl-L-homocysteine + 3 H(+)</text>
        <dbReference type="Rhea" id="RHEA:54712"/>
        <dbReference type="Rhea" id="RHEA-COMP:13785"/>
        <dbReference type="Rhea" id="RHEA-COMP:13971"/>
        <dbReference type="ChEBI" id="CHEBI:15378"/>
        <dbReference type="ChEBI" id="CHEBI:57856"/>
        <dbReference type="ChEBI" id="CHEBI:59789"/>
        <dbReference type="ChEBI" id="CHEBI:138057"/>
        <dbReference type="ChEBI" id="CHEBI:138315"/>
        <dbReference type="EC" id="2.1.1.244"/>
    </reaction>
</comment>
<evidence type="ECO:0000256" key="15">
    <source>
        <dbReference type="ARBA" id="ARBA00048167"/>
    </source>
</evidence>
<evidence type="ECO:0000256" key="9">
    <source>
        <dbReference type="ARBA" id="ARBA00041207"/>
    </source>
</evidence>
<evidence type="ECO:0000256" key="11">
    <source>
        <dbReference type="ARBA" id="ARBA00042768"/>
    </source>
</evidence>
<dbReference type="GO" id="GO:0005634">
    <property type="term" value="C:nucleus"/>
    <property type="evidence" value="ECO:0007669"/>
    <property type="project" value="UniProtKB-SubCell"/>
</dbReference>
<dbReference type="GO" id="GO:0071885">
    <property type="term" value="F:N-terminal protein N-methyltransferase activity"/>
    <property type="evidence" value="ECO:0007669"/>
    <property type="project" value="UniProtKB-EC"/>
</dbReference>
<keyword evidence="5" id="KW-0949">S-adenosyl-L-methionine</keyword>
<comment type="catalytic activity">
    <reaction evidence="14">
        <text>N-terminal L-prolyl-L-prolyl-L-lysyl-[protein] + 2 S-adenosyl-L-methionine = N-terminal N,N-dimethyl-L-prolyl-L-prolyl-L-lysyl-[protein] + 2 S-adenosyl-L-homocysteine + 2 H(+)</text>
        <dbReference type="Rhea" id="RHEA:54736"/>
        <dbReference type="Rhea" id="RHEA-COMP:13787"/>
        <dbReference type="Rhea" id="RHEA-COMP:13974"/>
        <dbReference type="ChEBI" id="CHEBI:15378"/>
        <dbReference type="ChEBI" id="CHEBI:57856"/>
        <dbReference type="ChEBI" id="CHEBI:59789"/>
        <dbReference type="ChEBI" id="CHEBI:138059"/>
        <dbReference type="ChEBI" id="CHEBI:138318"/>
        <dbReference type="EC" id="2.1.1.244"/>
    </reaction>
</comment>
<dbReference type="EMBL" id="JH166728">
    <property type="protein sequence ID" value="EHA99932.1"/>
    <property type="molecule type" value="Genomic_DNA"/>
</dbReference>
<comment type="subcellular location">
    <subcellularLocation>
        <location evidence="1">Nucleus</location>
    </subcellularLocation>
</comment>
<dbReference type="InterPro" id="IPR029063">
    <property type="entry name" value="SAM-dependent_MTases_sf"/>
</dbReference>
<dbReference type="GO" id="GO:0032259">
    <property type="term" value="P:methylation"/>
    <property type="evidence" value="ECO:0007669"/>
    <property type="project" value="UniProtKB-KW"/>
</dbReference>
<proteinExistence type="inferred from homology"/>
<sequence>MATPRSPEVTCTDKGSARQVVWSLVLGEVPACSRGGGITSEMIEDEQQFYSKAETYWKQIPPTVDGMLGGYGHISSIDLSSSRKFLQRFLRVGRAPPSQQRLRLWGLRAAGTGRGEVPACSRGGGITSEMIEDEQQFYSKAETYWKQIPPTVDGMLGGYGHISSIDLSSSRKFLQRFLREGPDKPGTSCALDCGAGIGRITKQLLLPLFEVVDMVDVTEDFLAKARTYLGEEGKRVRNYFCCGLQDFSPEPGSYDVIWIQWVIGHLTDQHLAEFLRRCKHALRPNGLIVIKDNMAQEGVILDDVDSSVCRELEVVRRIVHMAGLSLLAEERQENLPEEIYPVYSLALR</sequence>
<dbReference type="PANTHER" id="PTHR12753:SF1">
    <property type="entry name" value="N-TERMINAL XAA-PRO-LYS N-METHYLTRANSFERASE 1"/>
    <property type="match status" value="1"/>
</dbReference>
<dbReference type="eggNOG" id="KOG3178">
    <property type="taxonomic scope" value="Eukaryota"/>
</dbReference>
<protein>
    <recommendedName>
        <fullName evidence="8">N-terminal Xaa-Pro-Lys N-methyltransferase 1</fullName>
        <ecNumber evidence="7">2.1.1.244</ecNumber>
    </recommendedName>
    <alternativeName>
        <fullName evidence="9">Alpha N-terminal protein methyltransferase 1A</fullName>
    </alternativeName>
    <alternativeName>
        <fullName evidence="11">Methyltransferase-like protein 11A</fullName>
    </alternativeName>
    <alternativeName>
        <fullName evidence="10">X-Pro-Lys N-terminal protein methyltransferase 1A</fullName>
    </alternativeName>
</protein>
<organism evidence="16 17">
    <name type="scientific">Heterocephalus glaber</name>
    <name type="common">Naked mole rat</name>
    <dbReference type="NCBI Taxonomy" id="10181"/>
    <lineage>
        <taxon>Eukaryota</taxon>
        <taxon>Metazoa</taxon>
        <taxon>Chordata</taxon>
        <taxon>Craniata</taxon>
        <taxon>Vertebrata</taxon>
        <taxon>Euteleostomi</taxon>
        <taxon>Mammalia</taxon>
        <taxon>Eutheria</taxon>
        <taxon>Euarchontoglires</taxon>
        <taxon>Glires</taxon>
        <taxon>Rodentia</taxon>
        <taxon>Hystricomorpha</taxon>
        <taxon>Bathyergidae</taxon>
        <taxon>Heterocephalus</taxon>
    </lineage>
</organism>
<dbReference type="PANTHER" id="PTHR12753">
    <property type="entry name" value="AD-003 - RELATED"/>
    <property type="match status" value="1"/>
</dbReference>
<evidence type="ECO:0000313" key="16">
    <source>
        <dbReference type="EMBL" id="EHA99932.1"/>
    </source>
</evidence>
<evidence type="ECO:0000256" key="13">
    <source>
        <dbReference type="ARBA" id="ARBA00047306"/>
    </source>
</evidence>
<gene>
    <name evidence="16" type="ORF">GW7_01892</name>
</gene>
<evidence type="ECO:0000256" key="8">
    <source>
        <dbReference type="ARBA" id="ARBA00040761"/>
    </source>
</evidence>
<dbReference type="FunCoup" id="G5ASC2">
    <property type="interactions" value="2993"/>
</dbReference>
<dbReference type="Proteomes" id="UP000006813">
    <property type="component" value="Unassembled WGS sequence"/>
</dbReference>